<reference evidence="2" key="1">
    <citation type="submission" date="2018-11" db="EMBL/GenBank/DDBJ databases">
        <title>Proposal to divide the Flavobacteriaceae and reorganize its genera based on Amino Acid Identity values calculated from whole genome sequences.</title>
        <authorList>
            <person name="Nicholson A.C."/>
            <person name="Gulvik C.A."/>
            <person name="Whitney A.M."/>
            <person name="Humrighouse B.W."/>
            <person name="Bell M."/>
            <person name="Holmes B."/>
            <person name="Steigerwalt A.G."/>
            <person name="Villarma A."/>
            <person name="Sheth M."/>
            <person name="Batra D."/>
            <person name="Pryor J."/>
            <person name="Bernardet J.-F."/>
            <person name="Hugo C."/>
            <person name="Kampfer P."/>
            <person name="Newman J."/>
            <person name="McQuiston J.R."/>
        </authorList>
    </citation>
    <scope>NUCLEOTIDE SEQUENCE [LARGE SCALE GENOMIC DNA]</scope>
    <source>
        <strain evidence="2">G0188</strain>
    </source>
</reference>
<evidence type="ECO:0000313" key="2">
    <source>
        <dbReference type="Proteomes" id="UP000273270"/>
    </source>
</evidence>
<dbReference type="KEGG" id="ccau:EG346_07855"/>
<dbReference type="SUPFAM" id="SSF56059">
    <property type="entry name" value="Glutathione synthetase ATP-binding domain-like"/>
    <property type="match status" value="1"/>
</dbReference>
<sequence>MILIISDEYDWSTNIVIDWLAYFQVEWFRINDSDACELSVVDSKTFIKMGKTTIDVDKIQAVWYRRGFISVGQFKKLKVPQFNSYLSHNKNVLHEYLQYKLSDKRQINSYGKANVNKLIVNDIAKEIGLKIPESYIDNKLLSQKKYKKTITKPVTPGFLGSINNLNIDSYTKILQKDRIKSFNTSFIQEYIEKKIEIRTFYLLGKCWSMAILSQGDSKTQVDFRRYNNDVPNRTVPFKLPESIEKMIDTLMKRISLESGSIDLLYSTDNIFYFLEVNPVGQFDMVSFPCNYHLEKEIALHLSNDYETEK</sequence>
<protein>
    <submittedName>
        <fullName evidence="1">Grasp-with-spasm system ATP-grasp peptide maturase</fullName>
    </submittedName>
</protein>
<dbReference type="InterPro" id="IPR026455">
    <property type="entry name" value="GRASP_w_spasm"/>
</dbReference>
<gene>
    <name evidence="1" type="primary">gwsG</name>
    <name evidence="1" type="ORF">EG346_07855</name>
</gene>
<name>A0A1M7AD17_CHRCU</name>
<keyword evidence="2" id="KW-1185">Reference proteome</keyword>
<dbReference type="RefSeq" id="WP_073329012.1">
    <property type="nucleotide sequence ID" value="NZ_CP033920.1"/>
</dbReference>
<dbReference type="Gene3D" id="3.30.470.20">
    <property type="entry name" value="ATP-grasp fold, B domain"/>
    <property type="match status" value="1"/>
</dbReference>
<accession>A0A1M7AD17</accession>
<dbReference type="AlphaFoldDB" id="A0A1M7AD17"/>
<proteinExistence type="predicted"/>
<organism evidence="1 2">
    <name type="scientific">Chryseobacterium carnipullorum</name>
    <dbReference type="NCBI Taxonomy" id="1124835"/>
    <lineage>
        <taxon>Bacteria</taxon>
        <taxon>Pseudomonadati</taxon>
        <taxon>Bacteroidota</taxon>
        <taxon>Flavobacteriia</taxon>
        <taxon>Flavobacteriales</taxon>
        <taxon>Weeksellaceae</taxon>
        <taxon>Chryseobacterium group</taxon>
        <taxon>Chryseobacterium</taxon>
    </lineage>
</organism>
<dbReference type="Proteomes" id="UP000273270">
    <property type="component" value="Chromosome"/>
</dbReference>
<dbReference type="NCBIfam" id="TIGR04192">
    <property type="entry name" value="GRASP_w_spasm"/>
    <property type="match status" value="1"/>
</dbReference>
<evidence type="ECO:0000313" key="1">
    <source>
        <dbReference type="EMBL" id="AZA48113.1"/>
    </source>
</evidence>
<dbReference type="OrthoDB" id="583309at2"/>
<dbReference type="EMBL" id="CP033920">
    <property type="protein sequence ID" value="AZA48113.1"/>
    <property type="molecule type" value="Genomic_DNA"/>
</dbReference>